<sequence length="476" mass="52693">MSKYKNLILNTGLFGLNMVATKLIAFLLVPVYTYYLSTSEFGVTDMAVTVVGLITPVVTLSIADAVVRFIIDDMDRADRYITIGFWMTLIGCLVMTAILPVLDLSIFGGLGQYKPLYAMYFAFSCFFALFSNIARGLNLIIQMTWASILSSLVSAAATWLFIARWSMGATGFFYALCIGNGVGLVFLIGVGRMHRNIHLPRASKDISLLRTMLAYSLPMIPNTIFWWIGNSVNRFFITGMIGIGASGMFAAASKIPNLLNMVSSVFMQAWNLSAFQEFRKKDVSGFFSNVFTLFRAGGALVASLIMLIAYPIAVLLLQKDFLDAWTLIPVLVVAFFFNILAGFYGSVFTSSMKTKQLLVTTALAAATIMIASWLLIPYFGLYGAAIAMMLSNAVMFVSRAVSSRTIIPIQVNWPVFIIEIIVLMVQMLVVMGEVPLYMVWSGVCFALMVMMVAVDMRHVARRMLSMLRGRALRNMQ</sequence>
<dbReference type="Pfam" id="PF01943">
    <property type="entry name" value="Polysacc_synt"/>
    <property type="match status" value="1"/>
</dbReference>
<accession>A0ABX0C9V4</accession>
<dbReference type="Proteomes" id="UP000475155">
    <property type="component" value="Unassembled WGS sequence"/>
</dbReference>
<comment type="caution">
    <text evidence="7">The sequence shown here is derived from an EMBL/GenBank/DDBJ whole genome shotgun (WGS) entry which is preliminary data.</text>
</comment>
<dbReference type="InterPro" id="IPR050833">
    <property type="entry name" value="Poly_Biosynth_Transport"/>
</dbReference>
<evidence type="ECO:0000256" key="4">
    <source>
        <dbReference type="ARBA" id="ARBA00022989"/>
    </source>
</evidence>
<feature type="transmembrane region" description="Helical" evidence="6">
    <location>
        <begin position="437"/>
        <end position="456"/>
    </location>
</feature>
<evidence type="ECO:0000313" key="8">
    <source>
        <dbReference type="Proteomes" id="UP000475155"/>
    </source>
</evidence>
<keyword evidence="5 6" id="KW-0472">Membrane</keyword>
<keyword evidence="2" id="KW-1003">Cell membrane</keyword>
<dbReference type="InterPro" id="IPR002797">
    <property type="entry name" value="Polysacc_synth"/>
</dbReference>
<dbReference type="RefSeq" id="WP_163198424.1">
    <property type="nucleotide sequence ID" value="NZ_WHZU01000006.1"/>
</dbReference>
<gene>
    <name evidence="7" type="ORF">GFD18_05150</name>
</gene>
<feature type="transmembrane region" description="Helical" evidence="6">
    <location>
        <begin position="357"/>
        <end position="376"/>
    </location>
</feature>
<feature type="transmembrane region" description="Helical" evidence="6">
    <location>
        <begin position="145"/>
        <end position="165"/>
    </location>
</feature>
<organism evidence="7 8">
    <name type="scientific">Bifidobacterium saimiriisciurei</name>
    <dbReference type="NCBI Taxonomy" id="2661627"/>
    <lineage>
        <taxon>Bacteria</taxon>
        <taxon>Bacillati</taxon>
        <taxon>Actinomycetota</taxon>
        <taxon>Actinomycetes</taxon>
        <taxon>Bifidobacteriales</taxon>
        <taxon>Bifidobacteriaceae</taxon>
        <taxon>Bifidobacterium</taxon>
    </lineage>
</organism>
<feature type="transmembrane region" description="Helical" evidence="6">
    <location>
        <begin position="171"/>
        <end position="191"/>
    </location>
</feature>
<name>A0ABX0C9V4_9BIFI</name>
<dbReference type="PANTHER" id="PTHR30250:SF11">
    <property type="entry name" value="O-ANTIGEN TRANSPORTER-RELATED"/>
    <property type="match status" value="1"/>
</dbReference>
<protein>
    <submittedName>
        <fullName evidence="7">Oligosaccharide flippase family protein</fullName>
    </submittedName>
</protein>
<feature type="transmembrane region" description="Helical" evidence="6">
    <location>
        <begin position="212"/>
        <end position="229"/>
    </location>
</feature>
<feature type="transmembrane region" description="Helical" evidence="6">
    <location>
        <begin position="83"/>
        <end position="110"/>
    </location>
</feature>
<feature type="transmembrane region" description="Helical" evidence="6">
    <location>
        <begin position="12"/>
        <end position="35"/>
    </location>
</feature>
<comment type="subcellular location">
    <subcellularLocation>
        <location evidence="1">Cell membrane</location>
        <topology evidence="1">Multi-pass membrane protein</topology>
    </subcellularLocation>
</comment>
<evidence type="ECO:0000256" key="3">
    <source>
        <dbReference type="ARBA" id="ARBA00022692"/>
    </source>
</evidence>
<proteinExistence type="predicted"/>
<evidence type="ECO:0000256" key="1">
    <source>
        <dbReference type="ARBA" id="ARBA00004651"/>
    </source>
</evidence>
<evidence type="ECO:0000313" key="7">
    <source>
        <dbReference type="EMBL" id="NEH11476.1"/>
    </source>
</evidence>
<dbReference type="EMBL" id="WHZU01000006">
    <property type="protein sequence ID" value="NEH11476.1"/>
    <property type="molecule type" value="Genomic_DNA"/>
</dbReference>
<evidence type="ECO:0000256" key="2">
    <source>
        <dbReference type="ARBA" id="ARBA00022475"/>
    </source>
</evidence>
<evidence type="ECO:0000256" key="6">
    <source>
        <dbReference type="SAM" id="Phobius"/>
    </source>
</evidence>
<feature type="transmembrane region" description="Helical" evidence="6">
    <location>
        <begin position="286"/>
        <end position="312"/>
    </location>
</feature>
<feature type="transmembrane region" description="Helical" evidence="6">
    <location>
        <begin position="116"/>
        <end position="133"/>
    </location>
</feature>
<feature type="transmembrane region" description="Helical" evidence="6">
    <location>
        <begin position="47"/>
        <end position="71"/>
    </location>
</feature>
<feature type="transmembrane region" description="Helical" evidence="6">
    <location>
        <begin position="413"/>
        <end position="431"/>
    </location>
</feature>
<reference evidence="7 8" key="1">
    <citation type="submission" date="2019-10" db="EMBL/GenBank/DDBJ databases">
        <title>Bifidobacterium from non-human primates.</title>
        <authorList>
            <person name="Modesto M."/>
        </authorList>
    </citation>
    <scope>NUCLEOTIDE SEQUENCE [LARGE SCALE GENOMIC DNA]</scope>
    <source>
        <strain evidence="7 8">SMA1</strain>
    </source>
</reference>
<dbReference type="PANTHER" id="PTHR30250">
    <property type="entry name" value="PST FAMILY PREDICTED COLANIC ACID TRANSPORTER"/>
    <property type="match status" value="1"/>
</dbReference>
<evidence type="ECO:0000256" key="5">
    <source>
        <dbReference type="ARBA" id="ARBA00023136"/>
    </source>
</evidence>
<keyword evidence="3 6" id="KW-0812">Transmembrane</keyword>
<keyword evidence="4 6" id="KW-1133">Transmembrane helix</keyword>
<feature type="transmembrane region" description="Helical" evidence="6">
    <location>
        <begin position="324"/>
        <end position="345"/>
    </location>
</feature>
<keyword evidence="8" id="KW-1185">Reference proteome</keyword>
<feature type="transmembrane region" description="Helical" evidence="6">
    <location>
        <begin position="382"/>
        <end position="401"/>
    </location>
</feature>